<protein>
    <submittedName>
        <fullName evidence="3">Alpha/Beta hydrolase protein</fullName>
    </submittedName>
</protein>
<evidence type="ECO:0000313" key="4">
    <source>
        <dbReference type="Proteomes" id="UP001302126"/>
    </source>
</evidence>
<dbReference type="Gene3D" id="3.40.50.1820">
    <property type="entry name" value="alpha/beta hydrolase"/>
    <property type="match status" value="1"/>
</dbReference>
<dbReference type="AlphaFoldDB" id="A0AAN7AG22"/>
<dbReference type="EMBL" id="MU864483">
    <property type="protein sequence ID" value="KAK4184567.1"/>
    <property type="molecule type" value="Genomic_DNA"/>
</dbReference>
<dbReference type="InterPro" id="IPR022742">
    <property type="entry name" value="Hydrolase_4"/>
</dbReference>
<evidence type="ECO:0000313" key="3">
    <source>
        <dbReference type="EMBL" id="KAK4184567.1"/>
    </source>
</evidence>
<accession>A0AAN7AG22</accession>
<name>A0AAN7AG22_9PEZI</name>
<dbReference type="InterPro" id="IPR051411">
    <property type="entry name" value="Polyketide_trans_af380"/>
</dbReference>
<reference evidence="3" key="1">
    <citation type="journal article" date="2023" name="Mol. Phylogenet. Evol.">
        <title>Genome-scale phylogeny and comparative genomics of the fungal order Sordariales.</title>
        <authorList>
            <person name="Hensen N."/>
            <person name="Bonometti L."/>
            <person name="Westerberg I."/>
            <person name="Brannstrom I.O."/>
            <person name="Guillou S."/>
            <person name="Cros-Aarteil S."/>
            <person name="Calhoun S."/>
            <person name="Haridas S."/>
            <person name="Kuo A."/>
            <person name="Mondo S."/>
            <person name="Pangilinan J."/>
            <person name="Riley R."/>
            <person name="LaButti K."/>
            <person name="Andreopoulos B."/>
            <person name="Lipzen A."/>
            <person name="Chen C."/>
            <person name="Yan M."/>
            <person name="Daum C."/>
            <person name="Ng V."/>
            <person name="Clum A."/>
            <person name="Steindorff A."/>
            <person name="Ohm R.A."/>
            <person name="Martin F."/>
            <person name="Silar P."/>
            <person name="Natvig D.O."/>
            <person name="Lalanne C."/>
            <person name="Gautier V."/>
            <person name="Ament-Velasquez S.L."/>
            <person name="Kruys A."/>
            <person name="Hutchinson M.I."/>
            <person name="Powell A.J."/>
            <person name="Barry K."/>
            <person name="Miller A.N."/>
            <person name="Grigoriev I.V."/>
            <person name="Debuchy R."/>
            <person name="Gladieux P."/>
            <person name="Hiltunen Thoren M."/>
            <person name="Johannesson H."/>
        </authorList>
    </citation>
    <scope>NUCLEOTIDE SEQUENCE</scope>
    <source>
        <strain evidence="3">PSN309</strain>
    </source>
</reference>
<comment type="caution">
    <text evidence="3">The sequence shown here is derived from an EMBL/GenBank/DDBJ whole genome shotgun (WGS) entry which is preliminary data.</text>
</comment>
<comment type="similarity">
    <text evidence="1">Belongs to the polyketide transferase af380 family.</text>
</comment>
<dbReference type="Proteomes" id="UP001302126">
    <property type="component" value="Unassembled WGS sequence"/>
</dbReference>
<dbReference type="SUPFAM" id="SSF53474">
    <property type="entry name" value="alpha/beta-Hydrolases"/>
    <property type="match status" value="1"/>
</dbReference>
<dbReference type="PANTHER" id="PTHR47751">
    <property type="entry name" value="SUPERFAMILY HYDROLASE, PUTATIVE (AFU_ORTHOLOGUE AFUA_2G16580)-RELATED"/>
    <property type="match status" value="1"/>
</dbReference>
<feature type="domain" description="Serine aminopeptidase S33" evidence="2">
    <location>
        <begin position="99"/>
        <end position="214"/>
    </location>
</feature>
<reference evidence="3" key="2">
    <citation type="submission" date="2023-05" db="EMBL/GenBank/DDBJ databases">
        <authorList>
            <consortium name="Lawrence Berkeley National Laboratory"/>
            <person name="Steindorff A."/>
            <person name="Hensen N."/>
            <person name="Bonometti L."/>
            <person name="Westerberg I."/>
            <person name="Brannstrom I.O."/>
            <person name="Guillou S."/>
            <person name="Cros-Aarteil S."/>
            <person name="Calhoun S."/>
            <person name="Haridas S."/>
            <person name="Kuo A."/>
            <person name="Mondo S."/>
            <person name="Pangilinan J."/>
            <person name="Riley R."/>
            <person name="Labutti K."/>
            <person name="Andreopoulos B."/>
            <person name="Lipzen A."/>
            <person name="Chen C."/>
            <person name="Yanf M."/>
            <person name="Daum C."/>
            <person name="Ng V."/>
            <person name="Clum A."/>
            <person name="Ohm R."/>
            <person name="Martin F."/>
            <person name="Silar P."/>
            <person name="Natvig D."/>
            <person name="Lalanne C."/>
            <person name="Gautier V."/>
            <person name="Ament-Velasquez S.L."/>
            <person name="Kruys A."/>
            <person name="Hutchinson M.I."/>
            <person name="Powell A.J."/>
            <person name="Barry K."/>
            <person name="Miller A.N."/>
            <person name="Grigoriev I.V."/>
            <person name="Debuchy R."/>
            <person name="Gladieux P."/>
            <person name="Thoren M.H."/>
            <person name="Johannesson H."/>
        </authorList>
    </citation>
    <scope>NUCLEOTIDE SEQUENCE</scope>
    <source>
        <strain evidence="3">PSN309</strain>
    </source>
</reference>
<evidence type="ECO:0000256" key="1">
    <source>
        <dbReference type="ARBA" id="ARBA00029464"/>
    </source>
</evidence>
<gene>
    <name evidence="3" type="ORF">QBC35DRAFT_505683</name>
</gene>
<dbReference type="Pfam" id="PF12146">
    <property type="entry name" value="Hydrolase_4"/>
    <property type="match status" value="1"/>
</dbReference>
<keyword evidence="3" id="KW-0378">Hydrolase</keyword>
<keyword evidence="4" id="KW-1185">Reference proteome</keyword>
<proteinExistence type="inferred from homology"/>
<evidence type="ECO:0000259" key="2">
    <source>
        <dbReference type="Pfam" id="PF12146"/>
    </source>
</evidence>
<organism evidence="3 4">
    <name type="scientific">Podospora australis</name>
    <dbReference type="NCBI Taxonomy" id="1536484"/>
    <lineage>
        <taxon>Eukaryota</taxon>
        <taxon>Fungi</taxon>
        <taxon>Dikarya</taxon>
        <taxon>Ascomycota</taxon>
        <taxon>Pezizomycotina</taxon>
        <taxon>Sordariomycetes</taxon>
        <taxon>Sordariomycetidae</taxon>
        <taxon>Sordariales</taxon>
        <taxon>Podosporaceae</taxon>
        <taxon>Podospora</taxon>
    </lineage>
</organism>
<dbReference type="GO" id="GO:0016787">
    <property type="term" value="F:hydrolase activity"/>
    <property type="evidence" value="ECO:0007669"/>
    <property type="project" value="UniProtKB-KW"/>
</dbReference>
<dbReference type="InterPro" id="IPR029058">
    <property type="entry name" value="AB_hydrolase_fold"/>
</dbReference>
<dbReference type="PANTHER" id="PTHR47751:SF2">
    <property type="entry name" value="DLTD N-TERMINAL DOMAIN PROTEIN (AFU_ORTHOLOGUE AFUA_8G00380)-RELATED"/>
    <property type="match status" value="1"/>
</dbReference>
<sequence>MRLVSDSSEFSTSRRSFASARPAGHPFTNLFFFPPRGLLFLATPLRIGSFFRRCSCTTFDSHSRTLPAMGGSAYAEVECKTLDGVVLRGWLFTAPGDGPAPIIIMSHGFNCVKAMTLPDIAEWFQSKGYNVLLYDPRGVGTSDGLPRNQIDPLRMAEDLSDIITFAAARVPSADPKRILLWGMSFGGMVSGCTAAVDTRPRALVMVAPLFSFIRPERRRVTFKHVIKDRVSQLRGNEPLSLPPFDRHGENLAGFGGAGGPGGLEAFNLMRGAAERGDSEQTGFRDRITLQTYHKMALARPAELLEMVDERMSVMMVVPELDDISDPAEQKAAFAKLTTSTTSGHRTSPGVRKLHVAKEKGHLSIMTGEGSQELLEEMHQFYQESLVVS</sequence>